<dbReference type="OrthoDB" id="7012117at2"/>
<dbReference type="NCBIfam" id="TIGR02595">
    <property type="entry name" value="PEP_CTERM"/>
    <property type="match status" value="1"/>
</dbReference>
<feature type="chain" id="PRO_5023125594" description="Ice-binding protein C-terminal domain-containing protein" evidence="1">
    <location>
        <begin position="26"/>
        <end position="357"/>
    </location>
</feature>
<name>A0A5B9Q7R2_9BACT</name>
<organism evidence="3 4">
    <name type="scientific">Bythopirellula goksoeyrii</name>
    <dbReference type="NCBI Taxonomy" id="1400387"/>
    <lineage>
        <taxon>Bacteria</taxon>
        <taxon>Pseudomonadati</taxon>
        <taxon>Planctomycetota</taxon>
        <taxon>Planctomycetia</taxon>
        <taxon>Pirellulales</taxon>
        <taxon>Lacipirellulaceae</taxon>
        <taxon>Bythopirellula</taxon>
    </lineage>
</organism>
<accession>A0A5B9Q7R2</accession>
<dbReference type="InterPro" id="IPR013424">
    <property type="entry name" value="Ice-binding_C"/>
</dbReference>
<gene>
    <name evidence="3" type="ORF">Pr1d_01670</name>
</gene>
<dbReference type="EMBL" id="CP042913">
    <property type="protein sequence ID" value="QEG32906.1"/>
    <property type="molecule type" value="Genomic_DNA"/>
</dbReference>
<evidence type="ECO:0000313" key="3">
    <source>
        <dbReference type="EMBL" id="QEG32906.1"/>
    </source>
</evidence>
<feature type="signal peptide" evidence="1">
    <location>
        <begin position="1"/>
        <end position="25"/>
    </location>
</feature>
<dbReference type="Proteomes" id="UP000323917">
    <property type="component" value="Chromosome"/>
</dbReference>
<protein>
    <recommendedName>
        <fullName evidence="2">Ice-binding protein C-terminal domain-containing protein</fullName>
    </recommendedName>
</protein>
<dbReference type="SUPFAM" id="SSF50998">
    <property type="entry name" value="Quinoprotein alcohol dehydrogenase-like"/>
    <property type="match status" value="1"/>
</dbReference>
<sequence length="357" mass="36362" precursor="true">MVLRKSYLMVLCALMLFSASERAQALILTPLNSFGGGDGWLAPGESGFNPQTNATVRGITYNEVTNRVYVVDRDGGLFVDVLDGDTGLPVGSLDVTGITGGTFALSQIDVADDGAIYASNLSTSTTSNFKVYRWANEAAVPTVAFDGPANRVRTGDSMAVIGSGANTQIVAAGGSTAGEDYVLLSTADGLSYTASNPVAAGAANGAFRLGIDFDGAGNVLGSQTGASGLTQVATSGGPATAFARTSAGEAPIAFDPVDQLLATVDINSSLVRLYDGSDLSLLSTTGLMDDANLTTAFVSNGNGVGDLKFGRPASGGLRLYAMNANNGIQAFQVVPEPASLGLLGLCMIGLMAGRRRI</sequence>
<dbReference type="Pfam" id="PF07589">
    <property type="entry name" value="PEP-CTERM"/>
    <property type="match status" value="1"/>
</dbReference>
<reference evidence="3 4" key="1">
    <citation type="submission" date="2019-08" db="EMBL/GenBank/DDBJ databases">
        <title>Deep-cultivation of Planctomycetes and their phenomic and genomic characterization uncovers novel biology.</title>
        <authorList>
            <person name="Wiegand S."/>
            <person name="Jogler M."/>
            <person name="Boedeker C."/>
            <person name="Pinto D."/>
            <person name="Vollmers J."/>
            <person name="Rivas-Marin E."/>
            <person name="Kohn T."/>
            <person name="Peeters S.H."/>
            <person name="Heuer A."/>
            <person name="Rast P."/>
            <person name="Oberbeckmann S."/>
            <person name="Bunk B."/>
            <person name="Jeske O."/>
            <person name="Meyerdierks A."/>
            <person name="Storesund J.E."/>
            <person name="Kallscheuer N."/>
            <person name="Luecker S."/>
            <person name="Lage O.M."/>
            <person name="Pohl T."/>
            <person name="Merkel B.J."/>
            <person name="Hornburger P."/>
            <person name="Mueller R.-W."/>
            <person name="Bruemmer F."/>
            <person name="Labrenz M."/>
            <person name="Spormann A.M."/>
            <person name="Op den Camp H."/>
            <person name="Overmann J."/>
            <person name="Amann R."/>
            <person name="Jetten M.S.M."/>
            <person name="Mascher T."/>
            <person name="Medema M.H."/>
            <person name="Devos D.P."/>
            <person name="Kaster A.-K."/>
            <person name="Ovreas L."/>
            <person name="Rohde M."/>
            <person name="Galperin M.Y."/>
            <person name="Jogler C."/>
        </authorList>
    </citation>
    <scope>NUCLEOTIDE SEQUENCE [LARGE SCALE GENOMIC DNA]</scope>
    <source>
        <strain evidence="3 4">Pr1d</strain>
    </source>
</reference>
<evidence type="ECO:0000313" key="4">
    <source>
        <dbReference type="Proteomes" id="UP000323917"/>
    </source>
</evidence>
<proteinExistence type="predicted"/>
<keyword evidence="1" id="KW-0732">Signal</keyword>
<evidence type="ECO:0000256" key="1">
    <source>
        <dbReference type="SAM" id="SignalP"/>
    </source>
</evidence>
<dbReference type="AlphaFoldDB" id="A0A5B9Q7R2"/>
<dbReference type="KEGG" id="bgok:Pr1d_01670"/>
<dbReference type="InterPro" id="IPR011047">
    <property type="entry name" value="Quinoprotein_ADH-like_sf"/>
</dbReference>
<evidence type="ECO:0000259" key="2">
    <source>
        <dbReference type="Pfam" id="PF07589"/>
    </source>
</evidence>
<keyword evidence="4" id="KW-1185">Reference proteome</keyword>
<feature type="domain" description="Ice-binding protein C-terminal" evidence="2">
    <location>
        <begin position="334"/>
        <end position="356"/>
    </location>
</feature>